<accession>A0A2N3I8K2</accession>
<dbReference type="OrthoDB" id="9811587at2"/>
<keyword evidence="3" id="KW-0813">Transport</keyword>
<comment type="similarity">
    <text evidence="2">Belongs to the outer membrane factor (OMF) (TC 1.B.17) family.</text>
</comment>
<evidence type="ECO:0000313" key="11">
    <source>
        <dbReference type="Proteomes" id="UP000233387"/>
    </source>
</evidence>
<proteinExistence type="inferred from homology"/>
<dbReference type="PANTHER" id="PTHR30026:SF20">
    <property type="entry name" value="OUTER MEMBRANE PROTEIN TOLC"/>
    <property type="match status" value="1"/>
</dbReference>
<evidence type="ECO:0000256" key="5">
    <source>
        <dbReference type="ARBA" id="ARBA00022692"/>
    </source>
</evidence>
<evidence type="ECO:0000256" key="3">
    <source>
        <dbReference type="ARBA" id="ARBA00022448"/>
    </source>
</evidence>
<dbReference type="AlphaFoldDB" id="A0A2N3I8K2"/>
<evidence type="ECO:0000256" key="6">
    <source>
        <dbReference type="ARBA" id="ARBA00023136"/>
    </source>
</evidence>
<dbReference type="Gene3D" id="1.20.1600.10">
    <property type="entry name" value="Outer membrane efflux proteins (OEP)"/>
    <property type="match status" value="1"/>
</dbReference>
<comment type="caution">
    <text evidence="10">The sequence shown here is derived from an EMBL/GenBank/DDBJ whole genome shotgun (WGS) entry which is preliminary data.</text>
</comment>
<dbReference type="InterPro" id="IPR003423">
    <property type="entry name" value="OMP_efflux"/>
</dbReference>
<comment type="subcellular location">
    <subcellularLocation>
        <location evidence="1">Cell outer membrane</location>
    </subcellularLocation>
</comment>
<keyword evidence="4" id="KW-1134">Transmembrane beta strand</keyword>
<evidence type="ECO:0000256" key="2">
    <source>
        <dbReference type="ARBA" id="ARBA00007613"/>
    </source>
</evidence>
<keyword evidence="5" id="KW-0812">Transmembrane</keyword>
<evidence type="ECO:0000256" key="7">
    <source>
        <dbReference type="ARBA" id="ARBA00023237"/>
    </source>
</evidence>
<keyword evidence="7" id="KW-0998">Cell outer membrane</keyword>
<name>A0A2N3I8K2_9BACT</name>
<evidence type="ECO:0000256" key="1">
    <source>
        <dbReference type="ARBA" id="ARBA00004442"/>
    </source>
</evidence>
<dbReference type="Proteomes" id="UP000233387">
    <property type="component" value="Unassembled WGS sequence"/>
</dbReference>
<evidence type="ECO:0000256" key="4">
    <source>
        <dbReference type="ARBA" id="ARBA00022452"/>
    </source>
</evidence>
<feature type="coiled-coil region" evidence="8">
    <location>
        <begin position="387"/>
        <end position="421"/>
    </location>
</feature>
<keyword evidence="11" id="KW-1185">Reference proteome</keyword>
<dbReference type="GO" id="GO:0015288">
    <property type="term" value="F:porin activity"/>
    <property type="evidence" value="ECO:0007669"/>
    <property type="project" value="TreeGrafter"/>
</dbReference>
<reference evidence="10 11" key="1">
    <citation type="submission" date="2017-06" db="EMBL/GenBank/DDBJ databases">
        <title>Raineya orbicola gen. nov., sp. nov. a slightly thermophilic bacterium of the phylum Bacteroidetes and the description of Raineyaceae fam. nov.</title>
        <authorList>
            <person name="Albuquerque L."/>
            <person name="Polonia A.R.M."/>
            <person name="Barroso C."/>
            <person name="Froufe H.J.C."/>
            <person name="Lage O."/>
            <person name="Lobo-Da-Cunha A."/>
            <person name="Egas C."/>
            <person name="Da Costa M.S."/>
        </authorList>
    </citation>
    <scope>NUCLEOTIDE SEQUENCE [LARGE SCALE GENOMIC DNA]</scope>
    <source>
        <strain evidence="10 11">SPSPC-11</strain>
    </source>
</reference>
<keyword evidence="8" id="KW-0175">Coiled coil</keyword>
<dbReference type="SUPFAM" id="SSF56954">
    <property type="entry name" value="Outer membrane efflux proteins (OEP)"/>
    <property type="match status" value="1"/>
</dbReference>
<organism evidence="10 11">
    <name type="scientific">Raineya orbicola</name>
    <dbReference type="NCBI Taxonomy" id="2016530"/>
    <lineage>
        <taxon>Bacteria</taxon>
        <taxon>Pseudomonadati</taxon>
        <taxon>Bacteroidota</taxon>
        <taxon>Cytophagia</taxon>
        <taxon>Cytophagales</taxon>
        <taxon>Raineyaceae</taxon>
        <taxon>Raineya</taxon>
    </lineage>
</organism>
<dbReference type="Pfam" id="PF02321">
    <property type="entry name" value="OEP"/>
    <property type="match status" value="2"/>
</dbReference>
<evidence type="ECO:0000313" key="10">
    <source>
        <dbReference type="EMBL" id="PKQ66563.1"/>
    </source>
</evidence>
<dbReference type="RefSeq" id="WP_101359620.1">
    <property type="nucleotide sequence ID" value="NZ_NKXO01000046.1"/>
</dbReference>
<dbReference type="PANTHER" id="PTHR30026">
    <property type="entry name" value="OUTER MEMBRANE PROTEIN TOLC"/>
    <property type="match status" value="1"/>
</dbReference>
<dbReference type="GO" id="GO:1990281">
    <property type="term" value="C:efflux pump complex"/>
    <property type="evidence" value="ECO:0007669"/>
    <property type="project" value="TreeGrafter"/>
</dbReference>
<evidence type="ECO:0000256" key="8">
    <source>
        <dbReference type="SAM" id="Coils"/>
    </source>
</evidence>
<gene>
    <name evidence="10" type="ORF">Rain11_2358</name>
</gene>
<dbReference type="InterPro" id="IPR051906">
    <property type="entry name" value="TolC-like"/>
</dbReference>
<evidence type="ECO:0000256" key="9">
    <source>
        <dbReference type="SAM" id="SignalP"/>
    </source>
</evidence>
<keyword evidence="9" id="KW-0732">Signal</keyword>
<feature type="chain" id="PRO_5014716635" evidence="9">
    <location>
        <begin position="19"/>
        <end position="478"/>
    </location>
</feature>
<dbReference type="EMBL" id="NKXO01000046">
    <property type="protein sequence ID" value="PKQ66563.1"/>
    <property type="molecule type" value="Genomic_DNA"/>
</dbReference>
<sequence length="478" mass="54202">MKKFLFLICSITSFSVFAQERWSLQKCVNYAIENNISIKQRQLQVESSTENLQQSRESRFAPQLSASLSQAMRTGRSIDPFTNQFVTQNVFSTNISLNGSIVLFNGFGTINTIKQNETTLKANQLDVEQAKRDISLNVANAYLQLLLAQELEQASLAQVEITKNQLERTEKLFKAGSVAEVQVLNLKSQLANDEVNVITARNQVSLARLNLLQQMNMPATQNIEIEKVEVATLINEYANKNPQEIYDTAEKNQYNIQSADLRIESLKYNEAVARSALYPTLTLGVGINSAYSSAAPSELFRPDGTSTLVQVPIGYVGGSFDTVYTIRAIPNGKIEPNRFFNQMDFNRSSFIVLNLNIPLYSQGRTRNSITQSRIQQKNQKYQADLLRQQLRQAIEQAYNDMKLAQSNFEARQKQVEALELNFKAVESRFNAGASNAVDYNLAKLNLDQAKAQLIRTKYEYLFRIKVLDFYMNKPIELR</sequence>
<keyword evidence="6" id="KW-0472">Membrane</keyword>
<dbReference type="GO" id="GO:0015562">
    <property type="term" value="F:efflux transmembrane transporter activity"/>
    <property type="evidence" value="ECO:0007669"/>
    <property type="project" value="InterPro"/>
</dbReference>
<protein>
    <submittedName>
        <fullName evidence="10">Outer membrane efflux protein</fullName>
    </submittedName>
</protein>
<dbReference type="GO" id="GO:0009279">
    <property type="term" value="C:cell outer membrane"/>
    <property type="evidence" value="ECO:0007669"/>
    <property type="project" value="UniProtKB-SubCell"/>
</dbReference>
<feature type="signal peptide" evidence="9">
    <location>
        <begin position="1"/>
        <end position="18"/>
    </location>
</feature>